<dbReference type="PANTHER" id="PTHR43335:SF11">
    <property type="entry name" value="ABC TRANSPORTER RELATED"/>
    <property type="match status" value="1"/>
</dbReference>
<dbReference type="Pfam" id="PF00005">
    <property type="entry name" value="ABC_tran"/>
    <property type="match status" value="1"/>
</dbReference>
<evidence type="ECO:0000256" key="4">
    <source>
        <dbReference type="ARBA" id="ARBA00022840"/>
    </source>
</evidence>
<keyword evidence="3" id="KW-0547">Nucleotide-binding</keyword>
<dbReference type="PROSITE" id="PS00211">
    <property type="entry name" value="ABC_TRANSPORTER_1"/>
    <property type="match status" value="1"/>
</dbReference>
<protein>
    <submittedName>
        <fullName evidence="6">ABC transporter ATP-binding protein</fullName>
    </submittedName>
</protein>
<evidence type="ECO:0000256" key="1">
    <source>
        <dbReference type="ARBA" id="ARBA00005417"/>
    </source>
</evidence>
<evidence type="ECO:0000256" key="2">
    <source>
        <dbReference type="ARBA" id="ARBA00022448"/>
    </source>
</evidence>
<reference evidence="6 7" key="1">
    <citation type="submission" date="2019-08" db="EMBL/GenBank/DDBJ databases">
        <title>Archangium and Cystobacter genomes.</title>
        <authorList>
            <person name="Chen I.-C.K."/>
            <person name="Wielgoss S."/>
        </authorList>
    </citation>
    <scope>NUCLEOTIDE SEQUENCE [LARGE SCALE GENOMIC DNA]</scope>
    <source>
        <strain evidence="6 7">Cbm 6</strain>
    </source>
</reference>
<keyword evidence="7" id="KW-1185">Reference proteome</keyword>
<evidence type="ECO:0000259" key="5">
    <source>
        <dbReference type="PROSITE" id="PS50893"/>
    </source>
</evidence>
<dbReference type="PANTHER" id="PTHR43335">
    <property type="entry name" value="ABC TRANSPORTER, ATP-BINDING PROTEIN"/>
    <property type="match status" value="1"/>
</dbReference>
<gene>
    <name evidence="6" type="ORF">F0U60_32315</name>
</gene>
<accession>A0ABY9WYR7</accession>
<comment type="similarity">
    <text evidence="1">Belongs to the ABC transporter superfamily.</text>
</comment>
<evidence type="ECO:0000313" key="7">
    <source>
        <dbReference type="Proteomes" id="UP001611383"/>
    </source>
</evidence>
<dbReference type="InterPro" id="IPR003439">
    <property type="entry name" value="ABC_transporter-like_ATP-bd"/>
</dbReference>
<dbReference type="RefSeq" id="WP_395805629.1">
    <property type="nucleotide sequence ID" value="NZ_CP043494.1"/>
</dbReference>
<organism evidence="6 7">
    <name type="scientific">Archangium minus</name>
    <dbReference type="NCBI Taxonomy" id="83450"/>
    <lineage>
        <taxon>Bacteria</taxon>
        <taxon>Pseudomonadati</taxon>
        <taxon>Myxococcota</taxon>
        <taxon>Myxococcia</taxon>
        <taxon>Myxococcales</taxon>
        <taxon>Cystobacterineae</taxon>
        <taxon>Archangiaceae</taxon>
        <taxon>Archangium</taxon>
    </lineage>
</organism>
<name>A0ABY9WYR7_9BACT</name>
<dbReference type="GO" id="GO:0005524">
    <property type="term" value="F:ATP binding"/>
    <property type="evidence" value="ECO:0007669"/>
    <property type="project" value="UniProtKB-KW"/>
</dbReference>
<evidence type="ECO:0000313" key="6">
    <source>
        <dbReference type="EMBL" id="WNG48294.1"/>
    </source>
</evidence>
<keyword evidence="2" id="KW-0813">Transport</keyword>
<dbReference type="PROSITE" id="PS50893">
    <property type="entry name" value="ABC_TRANSPORTER_2"/>
    <property type="match status" value="1"/>
</dbReference>
<dbReference type="Gene3D" id="3.40.50.300">
    <property type="entry name" value="P-loop containing nucleotide triphosphate hydrolases"/>
    <property type="match status" value="1"/>
</dbReference>
<proteinExistence type="inferred from homology"/>
<dbReference type="SUPFAM" id="SSF52540">
    <property type="entry name" value="P-loop containing nucleoside triphosphate hydrolases"/>
    <property type="match status" value="1"/>
</dbReference>
<feature type="domain" description="ABC transporter" evidence="5">
    <location>
        <begin position="6"/>
        <end position="233"/>
    </location>
</feature>
<dbReference type="InterPro" id="IPR027417">
    <property type="entry name" value="P-loop_NTPase"/>
</dbReference>
<sequence length="304" mass="32653">MSEPAIDLVNVTRRFGAKSAVDGVSLTVQRGQVYGLIGPNGAGKTTTFSMMCGYLRPSGGTLRVMGVNPWVDGALKGKLGVLPQDAVLPGGWKVGPLLTYWARLSGLDRPEQEARGSLEKVGLMEAWGVDTHALSHGMAKRAALAQALMGKPPLVLLDEPTAGLDPRIANQVRQVIRELRDQHTTVVVSSHNLQELEQLCDAAAILDRGRLAQAGTMAELTSQTAEFRVQVASGTVIIPELHALPGVTSARMEGETLLHVRFDGQNHKPEEVISRVVGHLLQTGVLILGVSRGHRLEERVLQLT</sequence>
<dbReference type="Proteomes" id="UP001611383">
    <property type="component" value="Chromosome"/>
</dbReference>
<evidence type="ECO:0000256" key="3">
    <source>
        <dbReference type="ARBA" id="ARBA00022741"/>
    </source>
</evidence>
<dbReference type="EMBL" id="CP043494">
    <property type="protein sequence ID" value="WNG48294.1"/>
    <property type="molecule type" value="Genomic_DNA"/>
</dbReference>
<dbReference type="InterPro" id="IPR003593">
    <property type="entry name" value="AAA+_ATPase"/>
</dbReference>
<dbReference type="SMART" id="SM00382">
    <property type="entry name" value="AAA"/>
    <property type="match status" value="1"/>
</dbReference>
<dbReference type="InterPro" id="IPR017871">
    <property type="entry name" value="ABC_transporter-like_CS"/>
</dbReference>
<keyword evidence="4 6" id="KW-0067">ATP-binding</keyword>
<dbReference type="CDD" id="cd03230">
    <property type="entry name" value="ABC_DR_subfamily_A"/>
    <property type="match status" value="1"/>
</dbReference>